<accession>A0ABW0NKU1</accession>
<feature type="domain" description="Protein kinase" evidence="8">
    <location>
        <begin position="11"/>
        <end position="271"/>
    </location>
</feature>
<dbReference type="SUPFAM" id="SSF51206">
    <property type="entry name" value="cAMP-binding domain-like"/>
    <property type="match status" value="1"/>
</dbReference>
<dbReference type="RefSeq" id="WP_376851999.1">
    <property type="nucleotide sequence ID" value="NZ_JBHSMF010000010.1"/>
</dbReference>
<dbReference type="PANTHER" id="PTHR43289">
    <property type="entry name" value="MITOGEN-ACTIVATED PROTEIN KINASE KINASE KINASE 20-RELATED"/>
    <property type="match status" value="1"/>
</dbReference>
<dbReference type="GO" id="GO:0016301">
    <property type="term" value="F:kinase activity"/>
    <property type="evidence" value="ECO:0007669"/>
    <property type="project" value="UniProtKB-KW"/>
</dbReference>
<keyword evidence="4 10" id="KW-0418">Kinase</keyword>
<dbReference type="SMART" id="SM00220">
    <property type="entry name" value="S_TKc"/>
    <property type="match status" value="1"/>
</dbReference>
<dbReference type="Pfam" id="PF00027">
    <property type="entry name" value="cNMP_binding"/>
    <property type="match status" value="1"/>
</dbReference>
<evidence type="ECO:0000313" key="10">
    <source>
        <dbReference type="EMBL" id="MFC5499748.1"/>
    </source>
</evidence>
<dbReference type="PROSITE" id="PS50042">
    <property type="entry name" value="CNMP_BINDING_3"/>
    <property type="match status" value="1"/>
</dbReference>
<dbReference type="Gene3D" id="3.30.200.20">
    <property type="entry name" value="Phosphorylase Kinase, domain 1"/>
    <property type="match status" value="1"/>
</dbReference>
<evidence type="ECO:0000256" key="3">
    <source>
        <dbReference type="ARBA" id="ARBA00022741"/>
    </source>
</evidence>
<dbReference type="PANTHER" id="PTHR43289:SF6">
    <property type="entry name" value="SERINE_THREONINE-PROTEIN KINASE NEKL-3"/>
    <property type="match status" value="1"/>
</dbReference>
<dbReference type="Proteomes" id="UP001596037">
    <property type="component" value="Unassembled WGS sequence"/>
</dbReference>
<dbReference type="SUPFAM" id="SSF56112">
    <property type="entry name" value="Protein kinase-like (PK-like)"/>
    <property type="match status" value="1"/>
</dbReference>
<feature type="domain" description="Cyclic nucleotide-binding" evidence="9">
    <location>
        <begin position="298"/>
        <end position="396"/>
    </location>
</feature>
<sequence length="442" mass="48923">MRTIPAAIGKYVVEREIGRGASSTVYLGYDPFHRRRVAIKQIHAHLLTDPDQFARYRRHLHKEAAVSGRLNHPHIVRLLDADIDADPPYLVLEYVDGQSLSAFTTVERALTVPQVLDLAFKCCGALEHANVNGLVHRDIKPANLILQTNGVIKVTDFGTALSLSADTTQVMGLVGSPSYMSPEQVREQDCTYQSDMFSLAVVMYELLTGRRPFEGETDFATMYRINTEQPSPPSLLRADLPEAVDAVVMRALAKRPQDRYATWAEFADALLSVSRSMPARRAVEREGERFSELRGLNFFSEFHDPALWETLRLAKLNTFARGSVLMREGEPGDSFFVILQGKVSVSRNAWKLATLPSGVTLGEMTYLHPANKARSATAVANSDVLALEIRNEALRHGSEELQASFDKAFIKLLVNRLIDTTAQVGSWDILGEGNASGPRAAS</sequence>
<dbReference type="CDD" id="cd00038">
    <property type="entry name" value="CAP_ED"/>
    <property type="match status" value="1"/>
</dbReference>
<dbReference type="EMBL" id="JBHSMF010000010">
    <property type="protein sequence ID" value="MFC5499748.1"/>
    <property type="molecule type" value="Genomic_DNA"/>
</dbReference>
<evidence type="ECO:0000259" key="8">
    <source>
        <dbReference type="PROSITE" id="PS50011"/>
    </source>
</evidence>
<dbReference type="SMART" id="SM00100">
    <property type="entry name" value="cNMP"/>
    <property type="match status" value="1"/>
</dbReference>
<dbReference type="PROSITE" id="PS50011">
    <property type="entry name" value="PROTEIN_KINASE_DOM"/>
    <property type="match status" value="1"/>
</dbReference>
<dbReference type="InterPro" id="IPR017441">
    <property type="entry name" value="Protein_kinase_ATP_BS"/>
</dbReference>
<dbReference type="InterPro" id="IPR000595">
    <property type="entry name" value="cNMP-bd_dom"/>
</dbReference>
<feature type="binding site" evidence="7">
    <location>
        <position position="40"/>
    </location>
    <ligand>
        <name>ATP</name>
        <dbReference type="ChEBI" id="CHEBI:30616"/>
    </ligand>
</feature>
<evidence type="ECO:0000256" key="2">
    <source>
        <dbReference type="ARBA" id="ARBA00022679"/>
    </source>
</evidence>
<keyword evidence="3 7" id="KW-0547">Nucleotide-binding</keyword>
<evidence type="ECO:0000256" key="6">
    <source>
        <dbReference type="ARBA" id="ARBA00022992"/>
    </source>
</evidence>
<keyword evidence="2" id="KW-0808">Transferase</keyword>
<evidence type="ECO:0000256" key="5">
    <source>
        <dbReference type="ARBA" id="ARBA00022840"/>
    </source>
</evidence>
<protein>
    <submittedName>
        <fullName evidence="10">Protein kinase</fullName>
    </submittedName>
</protein>
<dbReference type="InterPro" id="IPR018490">
    <property type="entry name" value="cNMP-bd_dom_sf"/>
</dbReference>
<gene>
    <name evidence="10" type="ORF">ACFPOE_19555</name>
</gene>
<name>A0ABW0NKU1_9BURK</name>
<dbReference type="PROSITE" id="PS00108">
    <property type="entry name" value="PROTEIN_KINASE_ST"/>
    <property type="match status" value="1"/>
</dbReference>
<dbReference type="InterPro" id="IPR000719">
    <property type="entry name" value="Prot_kinase_dom"/>
</dbReference>
<evidence type="ECO:0000256" key="1">
    <source>
        <dbReference type="ARBA" id="ARBA00022535"/>
    </source>
</evidence>
<evidence type="ECO:0000259" key="9">
    <source>
        <dbReference type="PROSITE" id="PS50042"/>
    </source>
</evidence>
<keyword evidence="1" id="KW-0140">cGMP</keyword>
<keyword evidence="6" id="KW-0142">cGMP-binding</keyword>
<evidence type="ECO:0000256" key="4">
    <source>
        <dbReference type="ARBA" id="ARBA00022777"/>
    </source>
</evidence>
<evidence type="ECO:0000256" key="7">
    <source>
        <dbReference type="PROSITE-ProRule" id="PRU10141"/>
    </source>
</evidence>
<comment type="caution">
    <text evidence="10">The sequence shown here is derived from an EMBL/GenBank/DDBJ whole genome shotgun (WGS) entry which is preliminary data.</text>
</comment>
<dbReference type="CDD" id="cd14014">
    <property type="entry name" value="STKc_PknB_like"/>
    <property type="match status" value="1"/>
</dbReference>
<dbReference type="Gene3D" id="2.60.120.10">
    <property type="entry name" value="Jelly Rolls"/>
    <property type="match status" value="1"/>
</dbReference>
<organism evidence="10 11">
    <name type="scientific">Caenimonas terrae</name>
    <dbReference type="NCBI Taxonomy" id="696074"/>
    <lineage>
        <taxon>Bacteria</taxon>
        <taxon>Pseudomonadati</taxon>
        <taxon>Pseudomonadota</taxon>
        <taxon>Betaproteobacteria</taxon>
        <taxon>Burkholderiales</taxon>
        <taxon>Comamonadaceae</taxon>
        <taxon>Caenimonas</taxon>
    </lineage>
</organism>
<keyword evidence="11" id="KW-1185">Reference proteome</keyword>
<keyword evidence="5 7" id="KW-0067">ATP-binding</keyword>
<evidence type="ECO:0000313" key="11">
    <source>
        <dbReference type="Proteomes" id="UP001596037"/>
    </source>
</evidence>
<reference evidence="11" key="1">
    <citation type="journal article" date="2019" name="Int. J. Syst. Evol. Microbiol.">
        <title>The Global Catalogue of Microorganisms (GCM) 10K type strain sequencing project: providing services to taxonomists for standard genome sequencing and annotation.</title>
        <authorList>
            <consortium name="The Broad Institute Genomics Platform"/>
            <consortium name="The Broad Institute Genome Sequencing Center for Infectious Disease"/>
            <person name="Wu L."/>
            <person name="Ma J."/>
        </authorList>
    </citation>
    <scope>NUCLEOTIDE SEQUENCE [LARGE SCALE GENOMIC DNA]</scope>
    <source>
        <strain evidence="11">CCUG 57401</strain>
    </source>
</reference>
<dbReference type="InterPro" id="IPR014710">
    <property type="entry name" value="RmlC-like_jellyroll"/>
</dbReference>
<proteinExistence type="predicted"/>
<dbReference type="PROSITE" id="PS00107">
    <property type="entry name" value="PROTEIN_KINASE_ATP"/>
    <property type="match status" value="1"/>
</dbReference>
<dbReference type="Gene3D" id="1.10.510.10">
    <property type="entry name" value="Transferase(Phosphotransferase) domain 1"/>
    <property type="match status" value="1"/>
</dbReference>
<dbReference type="InterPro" id="IPR011009">
    <property type="entry name" value="Kinase-like_dom_sf"/>
</dbReference>
<dbReference type="InterPro" id="IPR008271">
    <property type="entry name" value="Ser/Thr_kinase_AS"/>
</dbReference>
<dbReference type="Pfam" id="PF00069">
    <property type="entry name" value="Pkinase"/>
    <property type="match status" value="1"/>
</dbReference>